<evidence type="ECO:0000313" key="1">
    <source>
        <dbReference type="EMBL" id="VFK40735.1"/>
    </source>
</evidence>
<proteinExistence type="predicted"/>
<sequence>MVFSPPPPPPPDNTGILDFRFVGPIVISTTPLSFRPKGEKSSRAAKNHALFNLENRLRTIRAIMSIIEKELHMMIRFYKSPHLTPEEVGDL</sequence>
<reference evidence="1" key="1">
    <citation type="submission" date="2019-02" db="EMBL/GenBank/DDBJ databases">
        <authorList>
            <person name="Gruber-Vodicka R. H."/>
            <person name="Seah K. B. B."/>
        </authorList>
    </citation>
    <scope>NUCLEOTIDE SEQUENCE</scope>
    <source>
        <strain evidence="1">BECK_S1321</strain>
    </source>
</reference>
<organism evidence="1">
    <name type="scientific">Candidatus Kentrum sp. SD</name>
    <dbReference type="NCBI Taxonomy" id="2126332"/>
    <lineage>
        <taxon>Bacteria</taxon>
        <taxon>Pseudomonadati</taxon>
        <taxon>Pseudomonadota</taxon>
        <taxon>Gammaproteobacteria</taxon>
        <taxon>Candidatus Kentrum</taxon>
    </lineage>
</organism>
<dbReference type="AlphaFoldDB" id="A0A450YGZ9"/>
<accession>A0A450YGZ9</accession>
<gene>
    <name evidence="1" type="ORF">BECKSD772F_GA0070984_10698</name>
</gene>
<name>A0A450YGZ9_9GAMM</name>
<protein>
    <submittedName>
        <fullName evidence="1">Uncharacterized protein</fullName>
    </submittedName>
</protein>
<dbReference type="EMBL" id="CAADFR010000069">
    <property type="protein sequence ID" value="VFK40735.1"/>
    <property type="molecule type" value="Genomic_DNA"/>
</dbReference>